<feature type="signal peptide" evidence="7">
    <location>
        <begin position="1"/>
        <end position="30"/>
    </location>
</feature>
<dbReference type="SMART" id="SM00062">
    <property type="entry name" value="PBPb"/>
    <property type="match status" value="1"/>
</dbReference>
<dbReference type="AlphaFoldDB" id="A0A1E3FP23"/>
<comment type="subcellular location">
    <subcellularLocation>
        <location evidence="1">Periplasm</location>
    </subcellularLocation>
</comment>
<dbReference type="GO" id="GO:0016020">
    <property type="term" value="C:membrane"/>
    <property type="evidence" value="ECO:0007669"/>
    <property type="project" value="InterPro"/>
</dbReference>
<dbReference type="InterPro" id="IPR015168">
    <property type="entry name" value="SsuA/THI5"/>
</dbReference>
<dbReference type="InterPro" id="IPR010067">
    <property type="entry name" value="ABC_SsuA_sub-bd"/>
</dbReference>
<evidence type="ECO:0000313" key="14">
    <source>
        <dbReference type="Proteomes" id="UP001220209"/>
    </source>
</evidence>
<accession>A0A1E3FP23</accession>
<dbReference type="EMBL" id="JAGEMX010000005">
    <property type="protein sequence ID" value="MBO1831322.1"/>
    <property type="molecule type" value="Genomic_DNA"/>
</dbReference>
<dbReference type="PANTHER" id="PTHR30024">
    <property type="entry name" value="ALIPHATIC SULFONATES-BINDING PROTEIN-RELATED"/>
    <property type="match status" value="1"/>
</dbReference>
<dbReference type="FunFam" id="3.40.190.10:FF:000050">
    <property type="entry name" value="Sulfonate ABC transporter substrate-binding protein"/>
    <property type="match status" value="1"/>
</dbReference>
<dbReference type="EMBL" id="CP090642">
    <property type="protein sequence ID" value="WFN23169.1"/>
    <property type="molecule type" value="Genomic_DNA"/>
</dbReference>
<evidence type="ECO:0000313" key="11">
    <source>
        <dbReference type="EMBL" id="WFN23169.1"/>
    </source>
</evidence>
<dbReference type="GO" id="GO:0042597">
    <property type="term" value="C:periplasmic space"/>
    <property type="evidence" value="ECO:0007669"/>
    <property type="project" value="UniProtKB-SubCell"/>
</dbReference>
<dbReference type="Proteomes" id="UP000611459">
    <property type="component" value="Unassembled WGS sequence"/>
</dbReference>
<comment type="similarity">
    <text evidence="2">Belongs to the bacterial solute-binding protein SsuA/TauA family.</text>
</comment>
<dbReference type="SUPFAM" id="SSF53850">
    <property type="entry name" value="Periplasmic binding protein-like II"/>
    <property type="match status" value="1"/>
</dbReference>
<evidence type="ECO:0000256" key="4">
    <source>
        <dbReference type="ARBA" id="ARBA00022729"/>
    </source>
</evidence>
<evidence type="ECO:0000256" key="6">
    <source>
        <dbReference type="ARBA" id="ARBA00070228"/>
    </source>
</evidence>
<dbReference type="PANTHER" id="PTHR30024:SF42">
    <property type="entry name" value="ALIPHATIC SULFONATES-BINDING PROTEIN-RELATED"/>
    <property type="match status" value="1"/>
</dbReference>
<dbReference type="Proteomes" id="UP000664048">
    <property type="component" value="Unassembled WGS sequence"/>
</dbReference>
<evidence type="ECO:0000256" key="7">
    <source>
        <dbReference type="SAM" id="SignalP"/>
    </source>
</evidence>
<dbReference type="OrthoDB" id="286202at2"/>
<gene>
    <name evidence="10" type="ORF">J4M89_18270</name>
    <name evidence="9" type="ORF">JIN94_24725</name>
    <name evidence="11" type="ORF">LXE91_35125</name>
</gene>
<sequence>MTFSRRSFLRTAQAAAVAAFAMPFAGGAQADTARTLRIGYQKGTPLTLLKAQRSLDKPLAARGFDIAWTEFPSGPPLLEAMNAGSIDLGYTGSPPPIFAQAAGSRIVYLAAEPAGPHNEAIIVLDGSPLKSVADLKGRTVAFARGSSSNYLIVAALEKAGLTYADIKPAFLSPADARAAFEGGKVDAWVIWDPYLEVVQQTLGVRTIADYASGIVQPYSFFLGAPDFAKAHPEVLSDVLSAVARGDAWTAAHRSDAAQLIAREIGVPQPVVERYLARSAFGLLPVNSTVLGAQQRVADTFRRANVIPRAIQVADIAHPVSFTR</sequence>
<protein>
    <recommendedName>
        <fullName evidence="6">Putative aliphatic sulfonates-binding protein</fullName>
    </recommendedName>
</protein>
<evidence type="ECO:0000256" key="1">
    <source>
        <dbReference type="ARBA" id="ARBA00004418"/>
    </source>
</evidence>
<dbReference type="Pfam" id="PF09084">
    <property type="entry name" value="NMT1"/>
    <property type="match status" value="1"/>
</dbReference>
<evidence type="ECO:0000313" key="13">
    <source>
        <dbReference type="Proteomes" id="UP000664048"/>
    </source>
</evidence>
<reference evidence="10 13" key="2">
    <citation type="submission" date="2021-03" db="EMBL/GenBank/DDBJ databases">
        <title>Clinical course, treatment and visual outcome of an outbreak of Burkholderia contaminans endophthalmitis following cataract surgery.</title>
        <authorList>
            <person name="Lind C."/>
            <person name="Olsen K."/>
            <person name="Angelsen N.K."/>
            <person name="Krefting E.A."/>
            <person name="Fossen K."/>
            <person name="Gravningen K."/>
            <person name="Depoorter E."/>
            <person name="Vandamme P."/>
            <person name="Bertelsen G."/>
        </authorList>
    </citation>
    <scope>NUCLEOTIDE SEQUENCE [LARGE SCALE GENOMIC DNA]</scope>
    <source>
        <strain evidence="10 13">51242556</strain>
    </source>
</reference>
<dbReference type="NCBIfam" id="TIGR01728">
    <property type="entry name" value="SsuA_fam"/>
    <property type="match status" value="1"/>
</dbReference>
<comment type="function">
    <text evidence="5">Part of a binding-protein-dependent transport system for aliphatic sulfonates. Putative binding protein.</text>
</comment>
<reference evidence="9" key="1">
    <citation type="submission" date="2021-01" db="EMBL/GenBank/DDBJ databases">
        <title>Outbreak of Burkholderia contaminns endophthalmitis traced to a clinical ventilation system.</title>
        <authorList>
            <person name="Lipuma J."/>
            <person name="Spilker T."/>
            <person name="Kratholm J."/>
        </authorList>
    </citation>
    <scope>NUCLEOTIDE SEQUENCE</scope>
    <source>
        <strain evidence="9">HI4954</strain>
    </source>
</reference>
<keyword evidence="4 7" id="KW-0732">Signal</keyword>
<evidence type="ECO:0000259" key="8">
    <source>
        <dbReference type="SMART" id="SM00062"/>
    </source>
</evidence>
<evidence type="ECO:0000313" key="10">
    <source>
        <dbReference type="EMBL" id="MBO1831322.1"/>
    </source>
</evidence>
<evidence type="ECO:0000256" key="2">
    <source>
        <dbReference type="ARBA" id="ARBA00010742"/>
    </source>
</evidence>
<proteinExistence type="inferred from homology"/>
<evidence type="ECO:0000256" key="5">
    <source>
        <dbReference type="ARBA" id="ARBA00055538"/>
    </source>
</evidence>
<dbReference type="PROSITE" id="PS51318">
    <property type="entry name" value="TAT"/>
    <property type="match status" value="1"/>
</dbReference>
<dbReference type="GeneID" id="93195013"/>
<feature type="domain" description="Solute-binding protein family 3/N-terminal" evidence="8">
    <location>
        <begin position="35"/>
        <end position="267"/>
    </location>
</feature>
<dbReference type="Proteomes" id="UP001220209">
    <property type="component" value="Chromosome 3"/>
</dbReference>
<reference evidence="11 14" key="3">
    <citation type="submission" date="2021-12" db="EMBL/GenBank/DDBJ databases">
        <title>Genomic and phenotypic characterization of three Burkholderia contaminans isolates recovered from different sources.</title>
        <authorList>
            <person name="Lopez De Volder A."/>
            <person name="Fan Y."/>
            <person name="Nunvar J."/>
            <person name="Herrera T."/>
            <person name="Timp W."/>
            <person name="Degrossi J."/>
        </authorList>
    </citation>
    <scope>NUCLEOTIDE SEQUENCE [LARGE SCALE GENOMIC DNA]</scope>
    <source>
        <strain evidence="11 14">LMG 23361</strain>
    </source>
</reference>
<dbReference type="Gene3D" id="3.40.190.10">
    <property type="entry name" value="Periplasmic binding protein-like II"/>
    <property type="match status" value="2"/>
</dbReference>
<dbReference type="InterPro" id="IPR001638">
    <property type="entry name" value="Solute-binding_3/MltF_N"/>
</dbReference>
<keyword evidence="3" id="KW-0813">Transport</keyword>
<feature type="chain" id="PRO_5044557036" description="Putative aliphatic sulfonates-binding protein" evidence="7">
    <location>
        <begin position="31"/>
        <end position="323"/>
    </location>
</feature>
<dbReference type="RefSeq" id="WP_039370030.1">
    <property type="nucleotide sequence ID" value="NZ_AP018359.1"/>
</dbReference>
<dbReference type="GO" id="GO:0042626">
    <property type="term" value="F:ATPase-coupled transmembrane transporter activity"/>
    <property type="evidence" value="ECO:0007669"/>
    <property type="project" value="InterPro"/>
</dbReference>
<dbReference type="InterPro" id="IPR006311">
    <property type="entry name" value="TAT_signal"/>
</dbReference>
<organism evidence="9 12">
    <name type="scientific">Burkholderia contaminans</name>
    <dbReference type="NCBI Taxonomy" id="488447"/>
    <lineage>
        <taxon>Bacteria</taxon>
        <taxon>Pseudomonadati</taxon>
        <taxon>Pseudomonadota</taxon>
        <taxon>Betaproteobacteria</taxon>
        <taxon>Burkholderiales</taxon>
        <taxon>Burkholderiaceae</taxon>
        <taxon>Burkholderia</taxon>
        <taxon>Burkholderia cepacia complex</taxon>
    </lineage>
</organism>
<dbReference type="EMBL" id="JAENIB010000012">
    <property type="protein sequence ID" value="MBK1933100.1"/>
    <property type="molecule type" value="Genomic_DNA"/>
</dbReference>
<evidence type="ECO:0000256" key="3">
    <source>
        <dbReference type="ARBA" id="ARBA00022448"/>
    </source>
</evidence>
<evidence type="ECO:0000313" key="9">
    <source>
        <dbReference type="EMBL" id="MBK1933100.1"/>
    </source>
</evidence>
<evidence type="ECO:0000313" key="12">
    <source>
        <dbReference type="Proteomes" id="UP000611459"/>
    </source>
</evidence>
<keyword evidence="13" id="KW-1185">Reference proteome</keyword>
<name>A0A1E3FP23_9BURK</name>